<proteinExistence type="predicted"/>
<dbReference type="OrthoDB" id="2379109at2"/>
<dbReference type="EMBL" id="WNKU01000003">
    <property type="protein sequence ID" value="MTV48361.1"/>
    <property type="molecule type" value="Genomic_DNA"/>
</dbReference>
<feature type="domain" description="Copper amine oxidase-like N-terminal" evidence="1">
    <location>
        <begin position="67"/>
        <end position="174"/>
    </location>
</feature>
<organism evidence="2 3">
    <name type="scientific">Heliobacterium mobile</name>
    <name type="common">Heliobacillus mobilis</name>
    <dbReference type="NCBI Taxonomy" id="28064"/>
    <lineage>
        <taxon>Bacteria</taxon>
        <taxon>Bacillati</taxon>
        <taxon>Bacillota</taxon>
        <taxon>Clostridia</taxon>
        <taxon>Eubacteriales</taxon>
        <taxon>Heliobacteriaceae</taxon>
        <taxon>Heliobacterium</taxon>
    </lineage>
</organism>
<evidence type="ECO:0000313" key="3">
    <source>
        <dbReference type="Proteomes" id="UP000430670"/>
    </source>
</evidence>
<accession>A0A6I3SHP0</accession>
<protein>
    <recommendedName>
        <fullName evidence="1">Copper amine oxidase-like N-terminal domain-containing protein</fullName>
    </recommendedName>
</protein>
<dbReference type="InterPro" id="IPR012854">
    <property type="entry name" value="Cu_amine_oxidase-like_N"/>
</dbReference>
<dbReference type="SUPFAM" id="SSF55383">
    <property type="entry name" value="Copper amine oxidase, domain N"/>
    <property type="match status" value="1"/>
</dbReference>
<dbReference type="Pfam" id="PF07833">
    <property type="entry name" value="Cu_amine_oxidN1"/>
    <property type="match status" value="1"/>
</dbReference>
<dbReference type="InterPro" id="IPR036582">
    <property type="entry name" value="Mao_N_sf"/>
</dbReference>
<sequence>MPSSPTNTEQYQAKEVKQVTSTPVQYPAIETKPVTSQSIEFYQAKEVKPIYSEPVQEYVAKPISVVFNGNLLNFDDQAPVMLNGRVMVPMRKIFEALGASVGWDGPTQTVAGIKKGKIVVLRIGVLKALVNDQQVSVDPPPQLINGRTYVPLRFVSESLGANVGWDGVNQKVTITSTTEPTTEQLASNDDQTVSNDNNQDLSFFFKEWKLNVGGGTTIIPGVSYDTQITSAGTGTVGTLVIRSDGTYTWNTSSGVINGDWKATGEGTEVGSHPIILLNGELGRDYKVGRGDGTTQGRETNISVGDLKGLRWTIGKPAN</sequence>
<gene>
    <name evidence="2" type="ORF">GJ688_05115</name>
</gene>
<dbReference type="AlphaFoldDB" id="A0A6I3SHP0"/>
<name>A0A6I3SHP0_HELMO</name>
<comment type="caution">
    <text evidence="2">The sequence shown here is derived from an EMBL/GenBank/DDBJ whole genome shotgun (WGS) entry which is preliminary data.</text>
</comment>
<dbReference type="Gene3D" id="3.30.457.10">
    <property type="entry name" value="Copper amine oxidase-like, N-terminal domain"/>
    <property type="match status" value="1"/>
</dbReference>
<reference evidence="2 3" key="1">
    <citation type="submission" date="2019-11" db="EMBL/GenBank/DDBJ databases">
        <title>Whole-genome sequence of a the green, strictly anaerobic photosynthetic bacterium Heliobacillus mobilis DSM 6151.</title>
        <authorList>
            <person name="Kyndt J.A."/>
            <person name="Meyer T.E."/>
        </authorList>
    </citation>
    <scope>NUCLEOTIDE SEQUENCE [LARGE SCALE GENOMIC DNA]</scope>
    <source>
        <strain evidence="2 3">DSM 6151</strain>
    </source>
</reference>
<evidence type="ECO:0000259" key="1">
    <source>
        <dbReference type="Pfam" id="PF07833"/>
    </source>
</evidence>
<dbReference type="Proteomes" id="UP000430670">
    <property type="component" value="Unassembled WGS sequence"/>
</dbReference>
<evidence type="ECO:0000313" key="2">
    <source>
        <dbReference type="EMBL" id="MTV48361.1"/>
    </source>
</evidence>
<keyword evidence="3" id="KW-1185">Reference proteome</keyword>